<dbReference type="OMA" id="MMFDIDE"/>
<evidence type="ECO:0000256" key="3">
    <source>
        <dbReference type="ARBA" id="ARBA00023066"/>
    </source>
</evidence>
<dbReference type="GO" id="GO:0006597">
    <property type="term" value="P:spermine biosynthetic process"/>
    <property type="evidence" value="ECO:0007669"/>
    <property type="project" value="TreeGrafter"/>
</dbReference>
<dbReference type="Pfam" id="PF01536">
    <property type="entry name" value="SAM_decarbox"/>
    <property type="match status" value="1"/>
</dbReference>
<evidence type="ECO:0000256" key="1">
    <source>
        <dbReference type="ARBA" id="ARBA00004911"/>
    </source>
</evidence>
<protein>
    <submittedName>
        <fullName evidence="6">S-adenosylmethionine decarboxylase</fullName>
    </submittedName>
</protein>
<keyword evidence="3" id="KW-0745">Spermidine biosynthesis</keyword>
<evidence type="ECO:0000256" key="4">
    <source>
        <dbReference type="ARBA" id="ARBA00023115"/>
    </source>
</evidence>
<dbReference type="AlphaFoldDB" id="A0A1X2HNN1"/>
<proteinExistence type="inferred from homology"/>
<feature type="compositionally biased region" description="Polar residues" evidence="5">
    <location>
        <begin position="251"/>
        <end position="260"/>
    </location>
</feature>
<evidence type="ECO:0000256" key="5">
    <source>
        <dbReference type="SAM" id="MobiDB-lite"/>
    </source>
</evidence>
<dbReference type="InterPro" id="IPR016067">
    <property type="entry name" value="S-AdoMet_deCO2ase_core"/>
</dbReference>
<comment type="pathway">
    <text evidence="1">Amine and polyamine biosynthesis; S-adenosylmethioninamine biosynthesis; S-adenosylmethioninamine from S-adenosyl-L-methionine: step 1/1.</text>
</comment>
<name>A0A1X2HNN1_SYNRA</name>
<keyword evidence="4" id="KW-0620">Polyamine biosynthesis</keyword>
<dbReference type="InterPro" id="IPR018166">
    <property type="entry name" value="S-AdoMet_deCO2ase_CS"/>
</dbReference>
<dbReference type="STRING" id="13706.A0A1X2HNN1"/>
<dbReference type="OrthoDB" id="1068353at2759"/>
<dbReference type="Proteomes" id="UP000242180">
    <property type="component" value="Unassembled WGS sequence"/>
</dbReference>
<feature type="region of interest" description="Disordered" evidence="5">
    <location>
        <begin position="248"/>
        <end position="272"/>
    </location>
</feature>
<dbReference type="InterPro" id="IPR048283">
    <property type="entry name" value="AdoMetDC-like"/>
</dbReference>
<sequence length="451" mass="51065">MVELNNPCLQGDNYSAEHGCFEGPEKLLEIWFSPSPNSLADHQDLHYDSSEGGDLSSTEEDDPKDVARFSPPRPSSPVHAKYKSGLRIVPRPVWDDVLARVKCTVLNTITNDHVDAYLLSESSMFVYPHKLILKTCGTTTLLLALPRLLEIAKQYCGFEKVWRVFYSRKAFMFPERQTGPHRSWDSEVTFLDKYFDNGSAYKIGKKESDHWYLYLTKPADDVLHHPPPHLDMNEPVAADSDTVPVHVKESQVPSGASTPISRDDMSPFGNRGHSYPDQTVEILMTHLGADAMKRGFYHNAEETVSGIEGGRWVDKTTGIGALYPDAQLDSFLFEPCGYSSNGLKDDRYFTIHVTPEPACSYASFETNIPVESSHKAAEGTKSPIETLVRQVVRIFEPETFTVTFFTSHHKEHHSHSHMISSMTSVEGYKREDRILYEFDGYDLVYGHYQRQ</sequence>
<gene>
    <name evidence="6" type="ORF">BCR43DRAFT_453213</name>
</gene>
<dbReference type="PANTHER" id="PTHR11570:SF0">
    <property type="entry name" value="S-ADENOSYLMETHIONINE DECARBOXYLASE PROENZYME"/>
    <property type="match status" value="1"/>
</dbReference>
<dbReference type="UniPathway" id="UPA00331">
    <property type="reaction ID" value="UER00451"/>
</dbReference>
<organism evidence="6 7">
    <name type="scientific">Syncephalastrum racemosum</name>
    <name type="common">Filamentous fungus</name>
    <dbReference type="NCBI Taxonomy" id="13706"/>
    <lineage>
        <taxon>Eukaryota</taxon>
        <taxon>Fungi</taxon>
        <taxon>Fungi incertae sedis</taxon>
        <taxon>Mucoromycota</taxon>
        <taxon>Mucoromycotina</taxon>
        <taxon>Mucoromycetes</taxon>
        <taxon>Mucorales</taxon>
        <taxon>Syncephalastraceae</taxon>
        <taxon>Syncephalastrum</taxon>
    </lineage>
</organism>
<dbReference type="PROSITE" id="PS01336">
    <property type="entry name" value="ADOMETDC"/>
    <property type="match status" value="1"/>
</dbReference>
<comment type="similarity">
    <text evidence="2">Belongs to the eukaryotic AdoMetDC family.</text>
</comment>
<evidence type="ECO:0000313" key="7">
    <source>
        <dbReference type="Proteomes" id="UP000242180"/>
    </source>
</evidence>
<dbReference type="PANTHER" id="PTHR11570">
    <property type="entry name" value="S-ADENOSYLMETHIONINE DECARBOXYLASE"/>
    <property type="match status" value="1"/>
</dbReference>
<dbReference type="Gene3D" id="3.60.90.10">
    <property type="entry name" value="S-adenosylmethionine decarboxylase"/>
    <property type="match status" value="1"/>
</dbReference>
<feature type="region of interest" description="Disordered" evidence="5">
    <location>
        <begin position="42"/>
        <end position="80"/>
    </location>
</feature>
<dbReference type="FunCoup" id="A0A1X2HNN1">
    <property type="interactions" value="419"/>
</dbReference>
<dbReference type="InParanoid" id="A0A1X2HNN1"/>
<reference evidence="6 7" key="1">
    <citation type="submission" date="2016-07" db="EMBL/GenBank/DDBJ databases">
        <title>Pervasive Adenine N6-methylation of Active Genes in Fungi.</title>
        <authorList>
            <consortium name="DOE Joint Genome Institute"/>
            <person name="Mondo S.J."/>
            <person name="Dannebaum R.O."/>
            <person name="Kuo R.C."/>
            <person name="Labutti K."/>
            <person name="Haridas S."/>
            <person name="Kuo A."/>
            <person name="Salamov A."/>
            <person name="Ahrendt S.R."/>
            <person name="Lipzen A."/>
            <person name="Sullivan W."/>
            <person name="Andreopoulos W.B."/>
            <person name="Clum A."/>
            <person name="Lindquist E."/>
            <person name="Daum C."/>
            <person name="Ramamoorthy G.K."/>
            <person name="Gryganskyi A."/>
            <person name="Culley D."/>
            <person name="Magnuson J.K."/>
            <person name="James T.Y."/>
            <person name="O'Malley M.A."/>
            <person name="Stajich J.E."/>
            <person name="Spatafora J.W."/>
            <person name="Visel A."/>
            <person name="Grigoriev I.V."/>
        </authorList>
    </citation>
    <scope>NUCLEOTIDE SEQUENCE [LARGE SCALE GENOMIC DNA]</scope>
    <source>
        <strain evidence="6 7">NRRL 2496</strain>
    </source>
</reference>
<dbReference type="GO" id="GO:0008295">
    <property type="term" value="P:spermidine biosynthetic process"/>
    <property type="evidence" value="ECO:0007669"/>
    <property type="project" value="UniProtKB-KW"/>
</dbReference>
<comment type="caution">
    <text evidence="6">The sequence shown here is derived from an EMBL/GenBank/DDBJ whole genome shotgun (WGS) entry which is preliminary data.</text>
</comment>
<evidence type="ECO:0000256" key="2">
    <source>
        <dbReference type="ARBA" id="ARBA00008466"/>
    </source>
</evidence>
<dbReference type="GO" id="GO:0004014">
    <property type="term" value="F:adenosylmethionine decarboxylase activity"/>
    <property type="evidence" value="ECO:0007669"/>
    <property type="project" value="InterPro"/>
</dbReference>
<dbReference type="EMBL" id="MCGN01000002">
    <property type="protein sequence ID" value="ORZ00971.1"/>
    <property type="molecule type" value="Genomic_DNA"/>
</dbReference>
<accession>A0A1X2HNN1</accession>
<dbReference type="SUPFAM" id="SSF56276">
    <property type="entry name" value="S-adenosylmethionine decarboxylase"/>
    <property type="match status" value="1"/>
</dbReference>
<keyword evidence="7" id="KW-1185">Reference proteome</keyword>
<dbReference type="GO" id="GO:0005829">
    <property type="term" value="C:cytosol"/>
    <property type="evidence" value="ECO:0007669"/>
    <property type="project" value="TreeGrafter"/>
</dbReference>
<evidence type="ECO:0000313" key="6">
    <source>
        <dbReference type="EMBL" id="ORZ00971.1"/>
    </source>
</evidence>